<protein>
    <recommendedName>
        <fullName evidence="3">ZZ-type domain-containing protein</fullName>
    </recommendedName>
</protein>
<proteinExistence type="predicted"/>
<evidence type="ECO:0008006" key="3">
    <source>
        <dbReference type="Google" id="ProtNLM"/>
    </source>
</evidence>
<evidence type="ECO:0000313" key="1">
    <source>
        <dbReference type="EMBL" id="CAK0809323.1"/>
    </source>
</evidence>
<comment type="caution">
    <text evidence="1">The sequence shown here is derived from an EMBL/GenBank/DDBJ whole genome shotgun (WGS) entry which is preliminary data.</text>
</comment>
<gene>
    <name evidence="1" type="ORF">PCOR1329_LOCUS14605</name>
</gene>
<dbReference type="Proteomes" id="UP001189429">
    <property type="component" value="Unassembled WGS sequence"/>
</dbReference>
<feature type="non-terminal residue" evidence="1">
    <location>
        <position position="1"/>
    </location>
</feature>
<dbReference type="EMBL" id="CAUYUJ010004371">
    <property type="protein sequence ID" value="CAK0809323.1"/>
    <property type="molecule type" value="Genomic_DNA"/>
</dbReference>
<organism evidence="1 2">
    <name type="scientific">Prorocentrum cordatum</name>
    <dbReference type="NCBI Taxonomy" id="2364126"/>
    <lineage>
        <taxon>Eukaryota</taxon>
        <taxon>Sar</taxon>
        <taxon>Alveolata</taxon>
        <taxon>Dinophyceae</taxon>
        <taxon>Prorocentrales</taxon>
        <taxon>Prorocentraceae</taxon>
        <taxon>Prorocentrum</taxon>
    </lineage>
</organism>
<keyword evidence="2" id="KW-1185">Reference proteome</keyword>
<sequence length="145" mass="16358">RLKFLAKYHNISTQNCLDIEDVIDKLSKAGVNDRMAAETPDEETLAMRAAVRRKAWKPAFAPTPYNHGDEIVPPGGIPGMKGRTPGCKYGHPMILDTRDSNFRSKRYCDMCRHFGTQYTCSQRPRCDYDMCARCYEKGGHAVIGP</sequence>
<accession>A0ABN9QUN6</accession>
<reference evidence="1" key="1">
    <citation type="submission" date="2023-10" db="EMBL/GenBank/DDBJ databases">
        <authorList>
            <person name="Chen Y."/>
            <person name="Shah S."/>
            <person name="Dougan E. K."/>
            <person name="Thang M."/>
            <person name="Chan C."/>
        </authorList>
    </citation>
    <scope>NUCLEOTIDE SEQUENCE [LARGE SCALE GENOMIC DNA]</scope>
</reference>
<name>A0ABN9QUN6_9DINO</name>
<evidence type="ECO:0000313" key="2">
    <source>
        <dbReference type="Proteomes" id="UP001189429"/>
    </source>
</evidence>